<reference evidence="2 3" key="1">
    <citation type="submission" date="2013-07" db="EMBL/GenBank/DDBJ databases">
        <title>Sulfurimonas hongkongensis AST-10 Genome Sequencing.</title>
        <authorList>
            <person name="Cai L."/>
            <person name="Zhang T."/>
        </authorList>
    </citation>
    <scope>NUCLEOTIDE SEQUENCE [LARGE SCALE GENOMIC DNA]</scope>
    <source>
        <strain evidence="2 3">AST-10</strain>
    </source>
</reference>
<dbReference type="InterPro" id="IPR015943">
    <property type="entry name" value="WD40/YVTN_repeat-like_dom_sf"/>
</dbReference>
<evidence type="ECO:0000313" key="2">
    <source>
        <dbReference type="EMBL" id="EQB34426.1"/>
    </source>
</evidence>
<feature type="domain" description="Conserved hypothetical protein CHP03032" evidence="1">
    <location>
        <begin position="264"/>
        <end position="381"/>
    </location>
</feature>
<dbReference type="SUPFAM" id="SSF63825">
    <property type="entry name" value="YWTD domain"/>
    <property type="match status" value="1"/>
</dbReference>
<comment type="caution">
    <text evidence="2">The sequence shown here is derived from an EMBL/GenBank/DDBJ whole genome shotgun (WGS) entry which is preliminary data.</text>
</comment>
<sequence>MNNDIWLGKKDIISKCRDKKVVFWGNGEWVEKTIKLLNLVPTYIIDNNKSIQGHYEKGVKIIDYKDLIDKENYFIIITTGSFKGLVRELKEKSLIEGEDFVCSPVLNNLKIRDEIIFLDKNILFSVPAPACDKGGVYVYNTKTKNLNQIFSGKSRGLAKSENYICLGDEIEGIILFDHKLNIVNKIQVLDNSIAHGVSISEKHNKIFMGNSGRDSVSIFDLSTGKHLDEIKISDKFSSSQEAQHNVNDVFFDENTETLLISMFSFTGNWRKGVYDGGVLEYDLKTRKINGPIIENMWMPHSIQIIDNNMVLLDSMRGDLYKTNNKIIGNFDGFIRGIDKDDKFFYIAQSSHRYFDRLKDISLNISLNCGIYIFDENTKASMFHSFPEIENIHSVIAL</sequence>
<accession>T0J8V4</accession>
<gene>
    <name evidence="2" type="ORF">M947_11125</name>
</gene>
<dbReference type="RefSeq" id="WP_021288459.1">
    <property type="nucleotide sequence ID" value="NZ_AUPZ01000019.1"/>
</dbReference>
<dbReference type="eggNOG" id="COG3391">
    <property type="taxonomic scope" value="Bacteria"/>
</dbReference>
<evidence type="ECO:0000259" key="1">
    <source>
        <dbReference type="Pfam" id="PF16261"/>
    </source>
</evidence>
<dbReference type="STRING" id="1172190.M947_11125"/>
<dbReference type="AlphaFoldDB" id="T0J8V4"/>
<dbReference type="Pfam" id="PF16261">
    <property type="entry name" value="DUF4915"/>
    <property type="match status" value="1"/>
</dbReference>
<protein>
    <recommendedName>
        <fullName evidence="1">Conserved hypothetical protein CHP03032 domain-containing protein</fullName>
    </recommendedName>
</protein>
<organism evidence="2 3">
    <name type="scientific">Sulfurimonas hongkongensis</name>
    <dbReference type="NCBI Taxonomy" id="1172190"/>
    <lineage>
        <taxon>Bacteria</taxon>
        <taxon>Pseudomonadati</taxon>
        <taxon>Campylobacterota</taxon>
        <taxon>Epsilonproteobacteria</taxon>
        <taxon>Campylobacterales</taxon>
        <taxon>Sulfurimonadaceae</taxon>
        <taxon>Sulfurimonas</taxon>
    </lineage>
</organism>
<evidence type="ECO:0000313" key="3">
    <source>
        <dbReference type="Proteomes" id="UP000015520"/>
    </source>
</evidence>
<dbReference type="OrthoDB" id="238183at2"/>
<dbReference type="Proteomes" id="UP000015520">
    <property type="component" value="Unassembled WGS sequence"/>
</dbReference>
<dbReference type="PATRIC" id="fig|1172190.3.peg.2145"/>
<dbReference type="Gene3D" id="2.130.10.10">
    <property type="entry name" value="YVTN repeat-like/Quinoprotein amine dehydrogenase"/>
    <property type="match status" value="1"/>
</dbReference>
<keyword evidence="3" id="KW-1185">Reference proteome</keyword>
<dbReference type="InterPro" id="IPR017481">
    <property type="entry name" value="CHP03032"/>
</dbReference>
<name>T0J8V4_9BACT</name>
<proteinExistence type="predicted"/>
<dbReference type="EMBL" id="AUPZ01000019">
    <property type="protein sequence ID" value="EQB34426.1"/>
    <property type="molecule type" value="Genomic_DNA"/>
</dbReference>